<feature type="domain" description="Vacuolar protein sorting-associated protein 8 central" evidence="3">
    <location>
        <begin position="585"/>
        <end position="765"/>
    </location>
</feature>
<dbReference type="InterPro" id="IPR015943">
    <property type="entry name" value="WD40/YVTN_repeat-like_dom_sf"/>
</dbReference>
<proteinExistence type="evidence at transcript level"/>
<feature type="region of interest" description="Disordered" evidence="2">
    <location>
        <begin position="31"/>
        <end position="50"/>
    </location>
</feature>
<dbReference type="GO" id="GO:0005770">
    <property type="term" value="C:late endosome"/>
    <property type="evidence" value="ECO:0007669"/>
    <property type="project" value="TreeGrafter"/>
</dbReference>
<accession>A0A6F9DWV6</accession>
<gene>
    <name evidence="4" type="primary">Vps8</name>
</gene>
<sequence length="1346" mass="151333">MDLTGEELEELDANEFDIPEVQLPTLESILDESDSDDDPLISLDESVSGSSSLLKDLEVGGFVNKHKSELEVLKSWETTSIASSDSKKTRDKDNEEKHGCVLSVNKLQSLSRQMLSAMDRVNAGRPTTLAVSSMIAVGTAHGLVLVFNASQAMQYCLGNAHIGAKYGSVTALTFNMDCSRLLVGYAKGQILMYDVTSGKLLRTISDAHPPGSAVLHVKFTDDPTIAVCNDSGGSVFELNFKRVMGVRSCESRCLFSGSRGEVCIIEGLHLTKSIADHPLRDRHILAMGTLSKVLVVVLRPQIKVLFAHRLASNPSCAPLLAWQLAVFHGDTFRSIDPILTFGRGDVIYFFQVKCEGWDTVNFVHLRTMNLTYKLINMAWLNSRTILLVDISERSHVVDTDSQTGLQITPLNQVQLVYNSAAFKSIATGGNVSVALATVGEHACYHSVVQYGGKIYFLGMETVTVATINSWQQRIDIARSVGHKEALKLALTFYDGSAKAVVGLPAGQVERKNMIAEVMQDILVEYVDLSMTKLCPDSGKLQILINFYRNVVPICVDHCLLINRVDVLFGRIYDRFRADCIAHGAFLECLEPYILNDQLKSMSPQVMKDFVEHYQAKNMLTSVENCIIHLDLENIDLNQVLHLCWAHGLYDAIISIHNRGMKDYVGPLCELLTLLQSAIDSTASISDKMTNLGNKLLVYVSCGLAGVAYPRGTIDPETSALVKQQMFDSLVKPTMREHDLQGLYPVMRILLRFSTKEFLNVLSLSFSEPDYGEADGFSKIQNFVDVLLRIMLEEEGFTPDQVGTLFTFLARQSARHDSKLRLSETLKNQVVEYLTTPGEQATDQEERQQALVELLNCGMLDNNDTTRMVYLAERASFYRVLRLLHTQKRRFELVFVTHLKDPAQKDNVFTYIKETLDDSANSDAEKNRLKNTVIEHIKELVAIDGPKSAQLFTTVLQGTVQTIAEKLNDEPFVLFTFLQGLFRPVKQESNDFIMDSYFGENEDPVLSHPTDPETCELYLSLMCQFKRDEVLPFVQDCDTVRRPRALEIVKRYRVDDATAFLLEECGDVTAAFNILISSSRDKLKKLQETEDDSENLESELTTSIDYVIRLLQRNSSRLLEKQREKLWFSLLDLVLQPQRSPENQDNAPVAKQLAHHVLTSMIGHMTLPAVLQKIIQDPAYKSGKFGEIRNLLLGMLETYQYERTLLDTTLSLLARERHRSLCSLRKNITRGIAPRSQLCTLCRRSIVRSVKNDDPKLLVFSCGSVYHKACLLQELGSAAPARVDTDRRSYDSLKRITDYKEDLLFVFKNREQEVENLPATKNRTLSFHLNGESRKFKLNVKSPAIEF</sequence>
<protein>
    <submittedName>
        <fullName evidence="4">Vacuolar protein sorting-associated protein 8 homolog</fullName>
    </submittedName>
</protein>
<dbReference type="GO" id="GO:0006623">
    <property type="term" value="P:protein targeting to vacuole"/>
    <property type="evidence" value="ECO:0007669"/>
    <property type="project" value="InterPro"/>
</dbReference>
<dbReference type="Pfam" id="PF12816">
    <property type="entry name" value="TPR_Vps8"/>
    <property type="match status" value="1"/>
</dbReference>
<reference evidence="4" key="1">
    <citation type="submission" date="2020-04" db="EMBL/GenBank/DDBJ databases">
        <authorList>
            <person name="Neveu A P."/>
        </authorList>
    </citation>
    <scope>NUCLEOTIDE SEQUENCE</scope>
    <source>
        <tissue evidence="4">Whole embryo</tissue>
    </source>
</reference>
<dbReference type="InterPro" id="IPR025941">
    <property type="entry name" value="Vps8_central_dom"/>
</dbReference>
<evidence type="ECO:0000259" key="3">
    <source>
        <dbReference type="Pfam" id="PF12816"/>
    </source>
</evidence>
<dbReference type="Gene3D" id="2.130.10.10">
    <property type="entry name" value="YVTN repeat-like/Quinoprotein amine dehydrogenase"/>
    <property type="match status" value="1"/>
</dbReference>
<evidence type="ECO:0000313" key="4">
    <source>
        <dbReference type="EMBL" id="CAB3267651.1"/>
    </source>
</evidence>
<dbReference type="InterPro" id="IPR036322">
    <property type="entry name" value="WD40_repeat_dom_sf"/>
</dbReference>
<dbReference type="Pfam" id="PF23410">
    <property type="entry name" value="Beta-prop_VPS8"/>
    <property type="match status" value="1"/>
</dbReference>
<dbReference type="GO" id="GO:0034058">
    <property type="term" value="P:endosomal vesicle fusion"/>
    <property type="evidence" value="ECO:0007669"/>
    <property type="project" value="TreeGrafter"/>
</dbReference>
<dbReference type="PANTHER" id="PTHR12616:SF8">
    <property type="entry name" value="VACUOLAR PROTEIN SORTING-ASSOCIATED PROTEIN 8 HOMOLOG"/>
    <property type="match status" value="1"/>
</dbReference>
<dbReference type="EMBL" id="LR791789">
    <property type="protein sequence ID" value="CAB3267651.1"/>
    <property type="molecule type" value="mRNA"/>
</dbReference>
<dbReference type="PANTHER" id="PTHR12616">
    <property type="entry name" value="VACUOLAR PROTEIN SORTING VPS41"/>
    <property type="match status" value="1"/>
</dbReference>
<dbReference type="SUPFAM" id="SSF50978">
    <property type="entry name" value="WD40 repeat-like"/>
    <property type="match status" value="1"/>
</dbReference>
<name>A0A6F9DWV6_9ASCI</name>
<dbReference type="GO" id="GO:0030897">
    <property type="term" value="C:HOPS complex"/>
    <property type="evidence" value="ECO:0007669"/>
    <property type="project" value="TreeGrafter"/>
</dbReference>
<feature type="compositionally biased region" description="Low complexity" evidence="2">
    <location>
        <begin position="40"/>
        <end position="50"/>
    </location>
</feature>
<dbReference type="InterPro" id="IPR045111">
    <property type="entry name" value="Vps41/Vps8"/>
</dbReference>
<comment type="similarity">
    <text evidence="1">Belongs to the VPS8 family.</text>
</comment>
<organism evidence="4">
    <name type="scientific">Phallusia mammillata</name>
    <dbReference type="NCBI Taxonomy" id="59560"/>
    <lineage>
        <taxon>Eukaryota</taxon>
        <taxon>Metazoa</taxon>
        <taxon>Chordata</taxon>
        <taxon>Tunicata</taxon>
        <taxon>Ascidiacea</taxon>
        <taxon>Phlebobranchia</taxon>
        <taxon>Ascidiidae</taxon>
        <taxon>Phallusia</taxon>
    </lineage>
</organism>
<evidence type="ECO:0000256" key="2">
    <source>
        <dbReference type="SAM" id="MobiDB-lite"/>
    </source>
</evidence>
<dbReference type="GO" id="GO:0005769">
    <property type="term" value="C:early endosome"/>
    <property type="evidence" value="ECO:0007669"/>
    <property type="project" value="TreeGrafter"/>
</dbReference>
<dbReference type="GO" id="GO:0033263">
    <property type="term" value="C:CORVET complex"/>
    <property type="evidence" value="ECO:0007669"/>
    <property type="project" value="TreeGrafter"/>
</dbReference>
<evidence type="ECO:0000256" key="1">
    <source>
        <dbReference type="ARBA" id="ARBA00009422"/>
    </source>
</evidence>